<feature type="chain" id="PRO_5036516361" description="Dirigent protein" evidence="1">
    <location>
        <begin position="29"/>
        <end position="241"/>
    </location>
</feature>
<evidence type="ECO:0000313" key="3">
    <source>
        <dbReference type="Proteomes" id="UP000886885"/>
    </source>
</evidence>
<proteinExistence type="inferred from homology"/>
<dbReference type="PANTHER" id="PTHR46215:SF17">
    <property type="entry name" value="DIRIGENT PROTEIN"/>
    <property type="match status" value="1"/>
</dbReference>
<gene>
    <name evidence="2" type="ORF">POTOM_038758</name>
</gene>
<keyword evidence="1" id="KW-0732">Signal</keyword>
<feature type="signal peptide" evidence="1">
    <location>
        <begin position="1"/>
        <end position="28"/>
    </location>
</feature>
<reference evidence="2" key="1">
    <citation type="journal article" date="2020" name="bioRxiv">
        <title>Hybrid origin of Populus tomentosa Carr. identified through genome sequencing and phylogenomic analysis.</title>
        <authorList>
            <person name="An X."/>
            <person name="Gao K."/>
            <person name="Chen Z."/>
            <person name="Li J."/>
            <person name="Yang X."/>
            <person name="Yang X."/>
            <person name="Zhou J."/>
            <person name="Guo T."/>
            <person name="Zhao T."/>
            <person name="Huang S."/>
            <person name="Miao D."/>
            <person name="Khan W.U."/>
            <person name="Rao P."/>
            <person name="Ye M."/>
            <person name="Lei B."/>
            <person name="Liao W."/>
            <person name="Wang J."/>
            <person name="Ji L."/>
            <person name="Li Y."/>
            <person name="Guo B."/>
            <person name="Mustafa N.S."/>
            <person name="Li S."/>
            <person name="Yun Q."/>
            <person name="Keller S.R."/>
            <person name="Mao J."/>
            <person name="Zhang R."/>
            <person name="Strauss S.H."/>
        </authorList>
    </citation>
    <scope>NUCLEOTIDE SEQUENCE</scope>
    <source>
        <strain evidence="2">GM15</strain>
        <tissue evidence="2">Leaf</tissue>
    </source>
</reference>
<evidence type="ECO:0000313" key="2">
    <source>
        <dbReference type="EMBL" id="KAG6758411.1"/>
    </source>
</evidence>
<name>A0A8X7YWQ3_POPTO</name>
<comment type="function">
    <text evidence="1">Dirigent proteins impart stereoselectivity on the phenoxy radical-coupling reaction, yielding optically active lignans from two molecules of coniferyl alcohol in the biosynthesis of lignans, flavonolignans, and alkaloids and thus plays a central role in plant secondary metabolism.</text>
</comment>
<keyword evidence="3" id="KW-1185">Reference proteome</keyword>
<sequence length="241" mass="25785">MKTGQLPSMLSLVCLLLCMNIINRSSFARTLGNSSPGQHHHHNHHKKITFLMQNVLNVTHPLPKPATAKVTSQIPFPKPRGYFPPSGGIPLQQPNPAVSGTGLSTQTLDVSNIGLSFPARATLQELEFGSVTGIDEDLFVYGSLVVGKAQGLSVASSEDGTSHMMAMTVKFVKNKYKDGLRFFGVHKTDVPESHIAVIGGTGKYHSANGYAVIKAVGVGSKSTAGEENRTKGNLLFNVYLS</sequence>
<accession>A0A8X7YWQ3</accession>
<dbReference type="EMBL" id="JAAWWB010000020">
    <property type="protein sequence ID" value="KAG6758411.1"/>
    <property type="molecule type" value="Genomic_DNA"/>
</dbReference>
<dbReference type="AlphaFoldDB" id="A0A8X7YWQ3"/>
<evidence type="ECO:0000256" key="1">
    <source>
        <dbReference type="RuleBase" id="RU363099"/>
    </source>
</evidence>
<comment type="similarity">
    <text evidence="1">Belongs to the plant dirigent protein family.</text>
</comment>
<dbReference type="PANTHER" id="PTHR46215">
    <property type="entry name" value="DIRIGENT PROTEIN 24-RELATED"/>
    <property type="match status" value="1"/>
</dbReference>
<dbReference type="OrthoDB" id="1685727at2759"/>
<dbReference type="InterPro" id="IPR004265">
    <property type="entry name" value="Dirigent"/>
</dbReference>
<comment type="subcellular location">
    <subcellularLocation>
        <location evidence="1">Secreted</location>
        <location evidence="1">Extracellular space</location>
        <location evidence="1">Apoplast</location>
    </subcellularLocation>
</comment>
<comment type="caution">
    <text evidence="2">The sequence shown here is derived from an EMBL/GenBank/DDBJ whole genome shotgun (WGS) entry which is preliminary data.</text>
</comment>
<protein>
    <recommendedName>
        <fullName evidence="1">Dirigent protein</fullName>
    </recommendedName>
</protein>
<keyword evidence="1" id="KW-0964">Secreted</keyword>
<dbReference type="GO" id="GO:0048046">
    <property type="term" value="C:apoplast"/>
    <property type="evidence" value="ECO:0007669"/>
    <property type="project" value="UniProtKB-SubCell"/>
</dbReference>
<dbReference type="Proteomes" id="UP000886885">
    <property type="component" value="Chromosome 10D"/>
</dbReference>
<dbReference type="Pfam" id="PF03018">
    <property type="entry name" value="Dirigent"/>
    <property type="match status" value="1"/>
</dbReference>
<organism evidence="2 3">
    <name type="scientific">Populus tomentosa</name>
    <name type="common">Chinese white poplar</name>
    <dbReference type="NCBI Taxonomy" id="118781"/>
    <lineage>
        <taxon>Eukaryota</taxon>
        <taxon>Viridiplantae</taxon>
        <taxon>Streptophyta</taxon>
        <taxon>Embryophyta</taxon>
        <taxon>Tracheophyta</taxon>
        <taxon>Spermatophyta</taxon>
        <taxon>Magnoliopsida</taxon>
        <taxon>eudicotyledons</taxon>
        <taxon>Gunneridae</taxon>
        <taxon>Pentapetalae</taxon>
        <taxon>rosids</taxon>
        <taxon>fabids</taxon>
        <taxon>Malpighiales</taxon>
        <taxon>Salicaceae</taxon>
        <taxon>Saliceae</taxon>
        <taxon>Populus</taxon>
    </lineage>
</organism>
<keyword evidence="1" id="KW-0052">Apoplast</keyword>
<comment type="subunit">
    <text evidence="1">Homodimer.</text>
</comment>